<dbReference type="OrthoDB" id="5166832at2"/>
<name>A0A512PGH9_9CELL</name>
<evidence type="ECO:0000256" key="1">
    <source>
        <dbReference type="SAM" id="SignalP"/>
    </source>
</evidence>
<accession>A0A512PGH9</accession>
<sequence>MPKTVGVTLGALLVAVPSLAGCSSSDAPESTPFTVAYTADDGTNVTVEIAPVDPHCSVFGDAWSYLGIEGDAGVGGLIPIDATSPSSAVTAQLGDGLTFLSQERPAANEDGFVATDLAGRVAMLEDDGSYATVSEDASISGTFTC</sequence>
<gene>
    <name evidence="2" type="ORF">CSO01_30220</name>
</gene>
<keyword evidence="1" id="KW-0732">Signal</keyword>
<dbReference type="Proteomes" id="UP000321798">
    <property type="component" value="Unassembled WGS sequence"/>
</dbReference>
<feature type="signal peptide" evidence="1">
    <location>
        <begin position="1"/>
        <end position="20"/>
    </location>
</feature>
<feature type="chain" id="PRO_5022083679" description="Lipoprotein" evidence="1">
    <location>
        <begin position="21"/>
        <end position="145"/>
    </location>
</feature>
<reference evidence="2 3" key="1">
    <citation type="submission" date="2019-07" db="EMBL/GenBank/DDBJ databases">
        <title>Whole genome shotgun sequence of Cellulomonas soli NBRC 109434.</title>
        <authorList>
            <person name="Hosoyama A."/>
            <person name="Uohara A."/>
            <person name="Ohji S."/>
            <person name="Ichikawa N."/>
        </authorList>
    </citation>
    <scope>NUCLEOTIDE SEQUENCE [LARGE SCALE GENOMIC DNA]</scope>
    <source>
        <strain evidence="2 3">NBRC 109434</strain>
    </source>
</reference>
<dbReference type="RefSeq" id="WP_146954079.1">
    <property type="nucleotide sequence ID" value="NZ_BAABBJ010000014.1"/>
</dbReference>
<evidence type="ECO:0008006" key="4">
    <source>
        <dbReference type="Google" id="ProtNLM"/>
    </source>
</evidence>
<dbReference type="AlphaFoldDB" id="A0A512PGH9"/>
<proteinExistence type="predicted"/>
<protein>
    <recommendedName>
        <fullName evidence="4">Lipoprotein</fullName>
    </recommendedName>
</protein>
<organism evidence="2 3">
    <name type="scientific">Cellulomonas soli</name>
    <dbReference type="NCBI Taxonomy" id="931535"/>
    <lineage>
        <taxon>Bacteria</taxon>
        <taxon>Bacillati</taxon>
        <taxon>Actinomycetota</taxon>
        <taxon>Actinomycetes</taxon>
        <taxon>Micrococcales</taxon>
        <taxon>Cellulomonadaceae</taxon>
        <taxon>Cellulomonas</taxon>
    </lineage>
</organism>
<comment type="caution">
    <text evidence="2">The sequence shown here is derived from an EMBL/GenBank/DDBJ whole genome shotgun (WGS) entry which is preliminary data.</text>
</comment>
<dbReference type="PROSITE" id="PS51257">
    <property type="entry name" value="PROKAR_LIPOPROTEIN"/>
    <property type="match status" value="1"/>
</dbReference>
<dbReference type="EMBL" id="BKAL01000011">
    <property type="protein sequence ID" value="GEP70307.1"/>
    <property type="molecule type" value="Genomic_DNA"/>
</dbReference>
<evidence type="ECO:0000313" key="3">
    <source>
        <dbReference type="Proteomes" id="UP000321798"/>
    </source>
</evidence>
<keyword evidence="3" id="KW-1185">Reference proteome</keyword>
<evidence type="ECO:0000313" key="2">
    <source>
        <dbReference type="EMBL" id="GEP70307.1"/>
    </source>
</evidence>